<evidence type="ECO:0000313" key="4">
    <source>
        <dbReference type="EMBL" id="MCY0094070.1"/>
    </source>
</evidence>
<gene>
    <name evidence="4" type="ORF">OEG82_08560</name>
</gene>
<dbReference type="PROSITE" id="PS51186">
    <property type="entry name" value="GNAT"/>
    <property type="match status" value="1"/>
</dbReference>
<sequence>MQESALKVRLATAADEMDVTAVLTASYTRLWQGHYAASDLEILLPLVTRAQPQLLSSGRFFVALADGELAGCGGWSLAAPGTSGRVTPGCGHVRHFAVHPDHLRKGVGRALYTACLSQARDQGCSRMEAWSSLQAVPFYERLGFRVIEHFTIDFPGDVGLASVRMIAAPA</sequence>
<reference evidence="4" key="1">
    <citation type="submission" date="2022-10" db="EMBL/GenBank/DDBJ databases">
        <title>Hoeflea sp. J2-29, isolated from marine algae.</title>
        <authorList>
            <person name="Kristyanto S."/>
            <person name="Kim J.M."/>
            <person name="Jeon C.O."/>
        </authorList>
    </citation>
    <scope>NUCLEOTIDE SEQUENCE</scope>
    <source>
        <strain evidence="4">J2-29</strain>
    </source>
</reference>
<evidence type="ECO:0000259" key="3">
    <source>
        <dbReference type="PROSITE" id="PS51186"/>
    </source>
</evidence>
<accession>A0ABT3YDU9</accession>
<dbReference type="PANTHER" id="PTHR43877">
    <property type="entry name" value="AMINOALKYLPHOSPHONATE N-ACETYLTRANSFERASE-RELATED-RELATED"/>
    <property type="match status" value="1"/>
</dbReference>
<evidence type="ECO:0000256" key="1">
    <source>
        <dbReference type="ARBA" id="ARBA00022679"/>
    </source>
</evidence>
<keyword evidence="1" id="KW-0808">Transferase</keyword>
<dbReference type="Proteomes" id="UP001081283">
    <property type="component" value="Unassembled WGS sequence"/>
</dbReference>
<dbReference type="InterPro" id="IPR050832">
    <property type="entry name" value="Bact_Acetyltransf"/>
</dbReference>
<dbReference type="InterPro" id="IPR000182">
    <property type="entry name" value="GNAT_dom"/>
</dbReference>
<dbReference type="Gene3D" id="3.40.630.30">
    <property type="match status" value="1"/>
</dbReference>
<feature type="domain" description="N-acetyltransferase" evidence="3">
    <location>
        <begin position="6"/>
        <end position="170"/>
    </location>
</feature>
<dbReference type="EMBL" id="JAOVZQ010000001">
    <property type="protein sequence ID" value="MCY0094070.1"/>
    <property type="molecule type" value="Genomic_DNA"/>
</dbReference>
<evidence type="ECO:0000256" key="2">
    <source>
        <dbReference type="ARBA" id="ARBA00023315"/>
    </source>
</evidence>
<dbReference type="RefSeq" id="WP_267612013.1">
    <property type="nucleotide sequence ID" value="NZ_JAOVZQ010000001.1"/>
</dbReference>
<evidence type="ECO:0000313" key="5">
    <source>
        <dbReference type="Proteomes" id="UP001081283"/>
    </source>
</evidence>
<keyword evidence="5" id="KW-1185">Reference proteome</keyword>
<comment type="caution">
    <text evidence="4">The sequence shown here is derived from an EMBL/GenBank/DDBJ whole genome shotgun (WGS) entry which is preliminary data.</text>
</comment>
<organism evidence="4 5">
    <name type="scientific">Hoeflea ulvae</name>
    <dbReference type="NCBI Taxonomy" id="2983764"/>
    <lineage>
        <taxon>Bacteria</taxon>
        <taxon>Pseudomonadati</taxon>
        <taxon>Pseudomonadota</taxon>
        <taxon>Alphaproteobacteria</taxon>
        <taxon>Hyphomicrobiales</taxon>
        <taxon>Rhizobiaceae</taxon>
        <taxon>Hoeflea</taxon>
    </lineage>
</organism>
<dbReference type="Pfam" id="PF00583">
    <property type="entry name" value="Acetyltransf_1"/>
    <property type="match status" value="1"/>
</dbReference>
<dbReference type="SUPFAM" id="SSF55729">
    <property type="entry name" value="Acyl-CoA N-acyltransferases (Nat)"/>
    <property type="match status" value="1"/>
</dbReference>
<keyword evidence="2" id="KW-0012">Acyltransferase</keyword>
<dbReference type="InterPro" id="IPR016181">
    <property type="entry name" value="Acyl_CoA_acyltransferase"/>
</dbReference>
<proteinExistence type="predicted"/>
<protein>
    <submittedName>
        <fullName evidence="4">GNAT family N-acetyltransferase</fullName>
    </submittedName>
</protein>
<name>A0ABT3YDU9_9HYPH</name>
<dbReference type="CDD" id="cd04301">
    <property type="entry name" value="NAT_SF"/>
    <property type="match status" value="1"/>
</dbReference>